<proteinExistence type="predicted"/>
<protein>
    <submittedName>
        <fullName evidence="1">Uncharacterized protein</fullName>
    </submittedName>
</protein>
<evidence type="ECO:0000313" key="1">
    <source>
        <dbReference type="EMBL" id="JAE06175.1"/>
    </source>
</evidence>
<dbReference type="EMBL" id="GBRH01191721">
    <property type="protein sequence ID" value="JAE06175.1"/>
    <property type="molecule type" value="Transcribed_RNA"/>
</dbReference>
<reference evidence="1" key="2">
    <citation type="journal article" date="2015" name="Data Brief">
        <title>Shoot transcriptome of the giant reed, Arundo donax.</title>
        <authorList>
            <person name="Barrero R.A."/>
            <person name="Guerrero F.D."/>
            <person name="Moolhuijzen P."/>
            <person name="Goolsby J.A."/>
            <person name="Tidwell J."/>
            <person name="Bellgard S.E."/>
            <person name="Bellgard M.I."/>
        </authorList>
    </citation>
    <scope>NUCLEOTIDE SEQUENCE</scope>
    <source>
        <tissue evidence="1">Shoot tissue taken approximately 20 cm above the soil surface</tissue>
    </source>
</reference>
<dbReference type="AlphaFoldDB" id="A0A0A9EZK3"/>
<accession>A0A0A9EZK3</accession>
<reference evidence="1" key="1">
    <citation type="submission" date="2014-09" db="EMBL/GenBank/DDBJ databases">
        <authorList>
            <person name="Magalhaes I.L.F."/>
            <person name="Oliveira U."/>
            <person name="Santos F.R."/>
            <person name="Vidigal T.H.D.A."/>
            <person name="Brescovit A.D."/>
            <person name="Santos A.J."/>
        </authorList>
    </citation>
    <scope>NUCLEOTIDE SEQUENCE</scope>
    <source>
        <tissue evidence="1">Shoot tissue taken approximately 20 cm above the soil surface</tissue>
    </source>
</reference>
<sequence>MVAGLYSSRSAVHIVQISYKDSESWI</sequence>
<organism evidence="1">
    <name type="scientific">Arundo donax</name>
    <name type="common">Giant reed</name>
    <name type="synonym">Donax arundinaceus</name>
    <dbReference type="NCBI Taxonomy" id="35708"/>
    <lineage>
        <taxon>Eukaryota</taxon>
        <taxon>Viridiplantae</taxon>
        <taxon>Streptophyta</taxon>
        <taxon>Embryophyta</taxon>
        <taxon>Tracheophyta</taxon>
        <taxon>Spermatophyta</taxon>
        <taxon>Magnoliopsida</taxon>
        <taxon>Liliopsida</taxon>
        <taxon>Poales</taxon>
        <taxon>Poaceae</taxon>
        <taxon>PACMAD clade</taxon>
        <taxon>Arundinoideae</taxon>
        <taxon>Arundineae</taxon>
        <taxon>Arundo</taxon>
    </lineage>
</organism>
<name>A0A0A9EZK3_ARUDO</name>